<evidence type="ECO:0000313" key="3">
    <source>
        <dbReference type="Proteomes" id="UP000299102"/>
    </source>
</evidence>
<dbReference type="AlphaFoldDB" id="A0A4C1YU60"/>
<dbReference type="EMBL" id="BGZK01001431">
    <property type="protein sequence ID" value="GBP79806.1"/>
    <property type="molecule type" value="Genomic_DNA"/>
</dbReference>
<comment type="caution">
    <text evidence="2">The sequence shown here is derived from an EMBL/GenBank/DDBJ whole genome shotgun (WGS) entry which is preliminary data.</text>
</comment>
<keyword evidence="3" id="KW-1185">Reference proteome</keyword>
<feature type="compositionally biased region" description="Basic and acidic residues" evidence="1">
    <location>
        <begin position="258"/>
        <end position="267"/>
    </location>
</feature>
<sequence>MLPASTRNLLYSWIKGLKCLTDVIGVERCLYTATNEDSIRAVRLIIETDKRVTCQQNWPSFGIEVFKAKAAWFESAAGFTNSENKYRLRARYDDFPEYQTQSIEAYEVFLEILDDSKPKHEAVLTKGFTRALLRVSELSSVNGLFYFGDLKFTKRCGSKVKVGDGLPRPYPDGYQVIEEIRISGWRVVSRSRIWSYRLFHIARGKLPIELKTRFKQRPSSAVNFDQLVKFLKEKFRLLDNIPRDVRESRGIEGCWETPDQRSGDSGRRIGTPPPSL</sequence>
<evidence type="ECO:0000313" key="2">
    <source>
        <dbReference type="EMBL" id="GBP79806.1"/>
    </source>
</evidence>
<feature type="region of interest" description="Disordered" evidence="1">
    <location>
        <begin position="252"/>
        <end position="276"/>
    </location>
</feature>
<evidence type="ECO:0000256" key="1">
    <source>
        <dbReference type="SAM" id="MobiDB-lite"/>
    </source>
</evidence>
<proteinExistence type="predicted"/>
<protein>
    <submittedName>
        <fullName evidence="2">Uncharacterized protein</fullName>
    </submittedName>
</protein>
<name>A0A4C1YU60_EUMVA</name>
<reference evidence="2 3" key="1">
    <citation type="journal article" date="2019" name="Commun. Biol.">
        <title>The bagworm genome reveals a unique fibroin gene that provides high tensile strength.</title>
        <authorList>
            <person name="Kono N."/>
            <person name="Nakamura H."/>
            <person name="Ohtoshi R."/>
            <person name="Tomita M."/>
            <person name="Numata K."/>
            <person name="Arakawa K."/>
        </authorList>
    </citation>
    <scope>NUCLEOTIDE SEQUENCE [LARGE SCALE GENOMIC DNA]</scope>
</reference>
<dbReference type="Proteomes" id="UP000299102">
    <property type="component" value="Unassembled WGS sequence"/>
</dbReference>
<accession>A0A4C1YU60</accession>
<organism evidence="2 3">
    <name type="scientific">Eumeta variegata</name>
    <name type="common">Bagworm moth</name>
    <name type="synonym">Eumeta japonica</name>
    <dbReference type="NCBI Taxonomy" id="151549"/>
    <lineage>
        <taxon>Eukaryota</taxon>
        <taxon>Metazoa</taxon>
        <taxon>Ecdysozoa</taxon>
        <taxon>Arthropoda</taxon>
        <taxon>Hexapoda</taxon>
        <taxon>Insecta</taxon>
        <taxon>Pterygota</taxon>
        <taxon>Neoptera</taxon>
        <taxon>Endopterygota</taxon>
        <taxon>Lepidoptera</taxon>
        <taxon>Glossata</taxon>
        <taxon>Ditrysia</taxon>
        <taxon>Tineoidea</taxon>
        <taxon>Psychidae</taxon>
        <taxon>Oiketicinae</taxon>
        <taxon>Eumeta</taxon>
    </lineage>
</organism>
<gene>
    <name evidence="2" type="ORF">EVAR_56862_1</name>
</gene>
<dbReference type="OrthoDB" id="7489123at2759"/>